<gene>
    <name evidence="1" type="ORF">CEXT_6691</name>
</gene>
<comment type="caution">
    <text evidence="1">The sequence shown here is derived from an EMBL/GenBank/DDBJ whole genome shotgun (WGS) entry which is preliminary data.</text>
</comment>
<dbReference type="EMBL" id="BPLR01007661">
    <property type="protein sequence ID" value="GIY18678.1"/>
    <property type="molecule type" value="Genomic_DNA"/>
</dbReference>
<keyword evidence="2" id="KW-1185">Reference proteome</keyword>
<sequence length="142" mass="16557">MRGERVGQLKHGERSFISLLRDDNLLSTVWVMGKDQWNVQGIEDGVSMHSIVWQENEANYIARKTFTYHIFLFANREMPHNTIGVYPVQLVYGIAKISFVLNERNLDREKNSLEASHSIEKHIEDLQERLTKSHLHGIRSLK</sequence>
<dbReference type="AlphaFoldDB" id="A0AAV4RF91"/>
<reference evidence="1 2" key="1">
    <citation type="submission" date="2021-06" db="EMBL/GenBank/DDBJ databases">
        <title>Caerostris extrusa draft genome.</title>
        <authorList>
            <person name="Kono N."/>
            <person name="Arakawa K."/>
        </authorList>
    </citation>
    <scope>NUCLEOTIDE SEQUENCE [LARGE SCALE GENOMIC DNA]</scope>
</reference>
<proteinExistence type="predicted"/>
<dbReference type="Proteomes" id="UP001054945">
    <property type="component" value="Unassembled WGS sequence"/>
</dbReference>
<evidence type="ECO:0000313" key="2">
    <source>
        <dbReference type="Proteomes" id="UP001054945"/>
    </source>
</evidence>
<protein>
    <submittedName>
        <fullName evidence="1">Uncharacterized protein</fullName>
    </submittedName>
</protein>
<organism evidence="1 2">
    <name type="scientific">Caerostris extrusa</name>
    <name type="common">Bark spider</name>
    <name type="synonym">Caerostris bankana</name>
    <dbReference type="NCBI Taxonomy" id="172846"/>
    <lineage>
        <taxon>Eukaryota</taxon>
        <taxon>Metazoa</taxon>
        <taxon>Ecdysozoa</taxon>
        <taxon>Arthropoda</taxon>
        <taxon>Chelicerata</taxon>
        <taxon>Arachnida</taxon>
        <taxon>Araneae</taxon>
        <taxon>Araneomorphae</taxon>
        <taxon>Entelegynae</taxon>
        <taxon>Araneoidea</taxon>
        <taxon>Araneidae</taxon>
        <taxon>Caerostris</taxon>
    </lineage>
</organism>
<evidence type="ECO:0000313" key="1">
    <source>
        <dbReference type="EMBL" id="GIY18678.1"/>
    </source>
</evidence>
<accession>A0AAV4RF91</accession>
<name>A0AAV4RF91_CAEEX</name>